<keyword evidence="3" id="KW-1185">Reference proteome</keyword>
<dbReference type="EMBL" id="VUOA01000006">
    <property type="protein sequence ID" value="KAA2242376.1"/>
    <property type="molecule type" value="Genomic_DNA"/>
</dbReference>
<proteinExistence type="predicted"/>
<organism evidence="2 3">
    <name type="scientific">Salinarimonas soli</name>
    <dbReference type="NCBI Taxonomy" id="1638099"/>
    <lineage>
        <taxon>Bacteria</taxon>
        <taxon>Pseudomonadati</taxon>
        <taxon>Pseudomonadota</taxon>
        <taxon>Alphaproteobacteria</taxon>
        <taxon>Hyphomicrobiales</taxon>
        <taxon>Salinarimonadaceae</taxon>
        <taxon>Salinarimonas</taxon>
    </lineage>
</organism>
<reference evidence="2 3" key="1">
    <citation type="submission" date="2019-09" db="EMBL/GenBank/DDBJ databases">
        <title>Salinarimonas rosea gen. nov., sp. nov., a new member of the a-2 subgroup of the Proteobacteria.</title>
        <authorList>
            <person name="Liu J."/>
        </authorList>
    </citation>
    <scope>NUCLEOTIDE SEQUENCE [LARGE SCALE GENOMIC DNA]</scope>
    <source>
        <strain evidence="2 3">BN140002</strain>
    </source>
</reference>
<gene>
    <name evidence="2" type="ORF">F0L46_03390</name>
</gene>
<name>A0A5B2VW22_9HYPH</name>
<feature type="transmembrane region" description="Helical" evidence="1">
    <location>
        <begin position="59"/>
        <end position="78"/>
    </location>
</feature>
<dbReference type="PIRSF" id="PIRSF033367">
    <property type="entry name" value="UCP033367_VanZ"/>
    <property type="match status" value="1"/>
</dbReference>
<keyword evidence="1" id="KW-0472">Membrane</keyword>
<dbReference type="InterPro" id="IPR017015">
    <property type="entry name" value="UCP033367_VanZ"/>
</dbReference>
<comment type="caution">
    <text evidence="2">The sequence shown here is derived from an EMBL/GenBank/DDBJ whole genome shotgun (WGS) entry which is preliminary data.</text>
</comment>
<evidence type="ECO:0008006" key="4">
    <source>
        <dbReference type="Google" id="ProtNLM"/>
    </source>
</evidence>
<evidence type="ECO:0000313" key="2">
    <source>
        <dbReference type="EMBL" id="KAA2242376.1"/>
    </source>
</evidence>
<dbReference type="Proteomes" id="UP000323142">
    <property type="component" value="Unassembled WGS sequence"/>
</dbReference>
<keyword evidence="1" id="KW-0812">Transmembrane</keyword>
<dbReference type="AlphaFoldDB" id="A0A5B2VW22"/>
<dbReference type="OrthoDB" id="8101133at2"/>
<feature type="transmembrane region" description="Helical" evidence="1">
    <location>
        <begin position="39"/>
        <end position="54"/>
    </location>
</feature>
<evidence type="ECO:0000313" key="3">
    <source>
        <dbReference type="Proteomes" id="UP000323142"/>
    </source>
</evidence>
<keyword evidence="1" id="KW-1133">Transmembrane helix</keyword>
<sequence>MTRLLCWLAWLLFGLVLLSTLSPIELRPETGLSPNRERFLAFAMLGGAFWLAYPRHRLLVVVLLLGATVSLELLQHLAPGRHGVIKDAVVKAAGGMLGCMGGMVADRLLQSAERRG</sequence>
<protein>
    <recommendedName>
        <fullName evidence="4">VanZ family protein</fullName>
    </recommendedName>
</protein>
<accession>A0A5B2VW22</accession>
<evidence type="ECO:0000256" key="1">
    <source>
        <dbReference type="SAM" id="Phobius"/>
    </source>
</evidence>
<reference evidence="2 3" key="2">
    <citation type="submission" date="2019-09" db="EMBL/GenBank/DDBJ databases">
        <authorList>
            <person name="Jin C."/>
        </authorList>
    </citation>
    <scope>NUCLEOTIDE SEQUENCE [LARGE SCALE GENOMIC DNA]</scope>
    <source>
        <strain evidence="2 3">BN140002</strain>
    </source>
</reference>